<keyword evidence="1" id="KW-0732">Signal</keyword>
<dbReference type="InterPro" id="IPR009739">
    <property type="entry name" value="LprI-like_N"/>
</dbReference>
<evidence type="ECO:0000259" key="2">
    <source>
        <dbReference type="Pfam" id="PF07007"/>
    </source>
</evidence>
<evidence type="ECO:0000313" key="4">
    <source>
        <dbReference type="Proteomes" id="UP000241986"/>
    </source>
</evidence>
<feature type="domain" description="Lysozyme inhibitor LprI-like N-terminal" evidence="2">
    <location>
        <begin position="203"/>
        <end position="283"/>
    </location>
</feature>
<gene>
    <name evidence="3" type="ORF">DAA48_21485</name>
</gene>
<evidence type="ECO:0000256" key="1">
    <source>
        <dbReference type="SAM" id="SignalP"/>
    </source>
</evidence>
<sequence length="288" mass="32586">MLAFSLFYGVFMKKNMFVAALMCGFSLSAHAGFFDSSEPKAEPEVAPFQCGRDDAVSAMVNLIKDETNSRIAIVYNNDKFVSKVDSYIERVNKTPIVATNVSTDSTFGKDLNCVATISIGLPAEFMDLATKAPETFKNYIRLNGGGYKDGSLFWKDVTYRVRLSDNQKEVSAKGNFKDQTESMVRVLEMINNKDAIIKNNSPERLQKAKQDYEIADKKLNEIWKAIPASFRESMKEAQIEWVREKTDNCGTIHAANSDEYSIAERSDIFICQEQYTKERIKFLKGDKK</sequence>
<feature type="chain" id="PRO_5015686153" description="Lysozyme inhibitor LprI-like N-terminal domain-containing protein" evidence="1">
    <location>
        <begin position="32"/>
        <end position="288"/>
    </location>
</feature>
<evidence type="ECO:0000313" key="3">
    <source>
        <dbReference type="EMBL" id="PTH79014.1"/>
    </source>
</evidence>
<dbReference type="EMBL" id="PZKL01000045">
    <property type="protein sequence ID" value="PTH79014.1"/>
    <property type="molecule type" value="Genomic_DNA"/>
</dbReference>
<organism evidence="3 4">
    <name type="scientific">Aeromonas veronii</name>
    <dbReference type="NCBI Taxonomy" id="654"/>
    <lineage>
        <taxon>Bacteria</taxon>
        <taxon>Pseudomonadati</taxon>
        <taxon>Pseudomonadota</taxon>
        <taxon>Gammaproteobacteria</taxon>
        <taxon>Aeromonadales</taxon>
        <taxon>Aeromonadaceae</taxon>
        <taxon>Aeromonas</taxon>
    </lineage>
</organism>
<name>A0A2T4MWS4_AERVE</name>
<dbReference type="Pfam" id="PF07007">
    <property type="entry name" value="LprI"/>
    <property type="match status" value="1"/>
</dbReference>
<dbReference type="Gene3D" id="1.20.1270.180">
    <property type="match status" value="1"/>
</dbReference>
<proteinExistence type="predicted"/>
<feature type="signal peptide" evidence="1">
    <location>
        <begin position="1"/>
        <end position="31"/>
    </location>
</feature>
<reference evidence="3 4" key="1">
    <citation type="submission" date="2018-03" db="EMBL/GenBank/DDBJ databases">
        <title>Aeromonas veronii whole genome sequencing and analysis.</title>
        <authorList>
            <person name="Xie H."/>
            <person name="Liu T."/>
            <person name="Wang K."/>
        </authorList>
    </citation>
    <scope>NUCLEOTIDE SEQUENCE [LARGE SCALE GENOMIC DNA]</scope>
    <source>
        <strain evidence="3 4">XH.VA.1</strain>
    </source>
</reference>
<accession>A0A2T4MWS4</accession>
<protein>
    <recommendedName>
        <fullName evidence="2">Lysozyme inhibitor LprI-like N-terminal domain-containing protein</fullName>
    </recommendedName>
</protein>
<comment type="caution">
    <text evidence="3">The sequence shown here is derived from an EMBL/GenBank/DDBJ whole genome shotgun (WGS) entry which is preliminary data.</text>
</comment>
<dbReference type="Proteomes" id="UP000241986">
    <property type="component" value="Unassembled WGS sequence"/>
</dbReference>
<dbReference type="AlphaFoldDB" id="A0A2T4MWS4"/>